<feature type="compositionally biased region" description="Basic residues" evidence="1">
    <location>
        <begin position="11"/>
        <end position="20"/>
    </location>
</feature>
<evidence type="ECO:0000313" key="2">
    <source>
        <dbReference type="EMBL" id="KAL1271506.1"/>
    </source>
</evidence>
<reference evidence="2 3" key="1">
    <citation type="submission" date="2023-09" db="EMBL/GenBank/DDBJ databases">
        <authorList>
            <person name="Wang M."/>
        </authorList>
    </citation>
    <scope>NUCLEOTIDE SEQUENCE [LARGE SCALE GENOMIC DNA]</scope>
    <source>
        <strain evidence="2">GT-2023</strain>
        <tissue evidence="2">Liver</tissue>
    </source>
</reference>
<sequence length="84" mass="9654">MPLTKRTERQHTHKKKQSRTVKQLLKKLLKDRLIHQEDDVLQVLDTYSGRLLLDGRALCFSDTRQTASEKKQSQVGSGDVTAHL</sequence>
<feature type="compositionally biased region" description="Basic and acidic residues" evidence="1">
    <location>
        <begin position="1"/>
        <end position="10"/>
    </location>
</feature>
<name>A0ABR3N3X5_9TELE</name>
<accession>A0ABR3N3X5</accession>
<evidence type="ECO:0000256" key="1">
    <source>
        <dbReference type="SAM" id="MobiDB-lite"/>
    </source>
</evidence>
<evidence type="ECO:0000313" key="3">
    <source>
        <dbReference type="Proteomes" id="UP001558613"/>
    </source>
</evidence>
<feature type="region of interest" description="Disordered" evidence="1">
    <location>
        <begin position="63"/>
        <end position="84"/>
    </location>
</feature>
<comment type="caution">
    <text evidence="2">The sequence shown here is derived from an EMBL/GenBank/DDBJ whole genome shotgun (WGS) entry which is preliminary data.</text>
</comment>
<protein>
    <submittedName>
        <fullName evidence="2">Uncharacterized protein</fullName>
    </submittedName>
</protein>
<gene>
    <name evidence="2" type="ORF">QQF64_030522</name>
</gene>
<proteinExistence type="predicted"/>
<dbReference type="Proteomes" id="UP001558613">
    <property type="component" value="Unassembled WGS sequence"/>
</dbReference>
<dbReference type="EMBL" id="JAYMGO010000007">
    <property type="protein sequence ID" value="KAL1271506.1"/>
    <property type="molecule type" value="Genomic_DNA"/>
</dbReference>
<keyword evidence="3" id="KW-1185">Reference proteome</keyword>
<feature type="region of interest" description="Disordered" evidence="1">
    <location>
        <begin position="1"/>
        <end position="20"/>
    </location>
</feature>
<organism evidence="2 3">
    <name type="scientific">Cirrhinus molitorella</name>
    <name type="common">mud carp</name>
    <dbReference type="NCBI Taxonomy" id="172907"/>
    <lineage>
        <taxon>Eukaryota</taxon>
        <taxon>Metazoa</taxon>
        <taxon>Chordata</taxon>
        <taxon>Craniata</taxon>
        <taxon>Vertebrata</taxon>
        <taxon>Euteleostomi</taxon>
        <taxon>Actinopterygii</taxon>
        <taxon>Neopterygii</taxon>
        <taxon>Teleostei</taxon>
        <taxon>Ostariophysi</taxon>
        <taxon>Cypriniformes</taxon>
        <taxon>Cyprinidae</taxon>
        <taxon>Labeoninae</taxon>
        <taxon>Labeonini</taxon>
        <taxon>Cirrhinus</taxon>
    </lineage>
</organism>